<feature type="transmembrane region" description="Helical" evidence="2">
    <location>
        <begin position="12"/>
        <end position="34"/>
    </location>
</feature>
<reference evidence="3 4" key="1">
    <citation type="journal article" date="2020" name="ISME J.">
        <title>Comparative genomics reveals insights into cyanobacterial evolution and habitat adaptation.</title>
        <authorList>
            <person name="Chen M.Y."/>
            <person name="Teng W.K."/>
            <person name="Zhao L."/>
            <person name="Hu C.X."/>
            <person name="Zhou Y.K."/>
            <person name="Han B.P."/>
            <person name="Song L.R."/>
            <person name="Shu W.S."/>
        </authorList>
    </citation>
    <scope>NUCLEOTIDE SEQUENCE [LARGE SCALE GENOMIC DNA]</scope>
    <source>
        <strain evidence="3 4">FACHB-130</strain>
    </source>
</reference>
<evidence type="ECO:0000313" key="4">
    <source>
        <dbReference type="Proteomes" id="UP000603457"/>
    </source>
</evidence>
<sequence>MSDNDSDKDKKQSWFVPVLIAVIGAISTIAVAVINQPDSYTPSNTSPSSRVFPTTSSIPSNSPNSARGDEFKPTVEYSLSEFSGAKLRLGNRKQEVLLVSDVTLQWDFSKCPRLEEPLTGLPLIEYRYTVNVTQNRGSKLLDRRTFKYASGDVDDFYVDIIYPGNGVYQIWLEFKYASFGSSDIKIYQTQKESISLCYR</sequence>
<organism evidence="3 4">
    <name type="scientific">Nostoc spongiaeforme FACHB-130</name>
    <dbReference type="NCBI Taxonomy" id="1357510"/>
    <lineage>
        <taxon>Bacteria</taxon>
        <taxon>Bacillati</taxon>
        <taxon>Cyanobacteriota</taxon>
        <taxon>Cyanophyceae</taxon>
        <taxon>Nostocales</taxon>
        <taxon>Nostocaceae</taxon>
        <taxon>Nostoc</taxon>
    </lineage>
</organism>
<dbReference type="EMBL" id="JACJTB010000005">
    <property type="protein sequence ID" value="MBD2594074.1"/>
    <property type="molecule type" value="Genomic_DNA"/>
</dbReference>
<gene>
    <name evidence="3" type="ORF">H6G74_06985</name>
</gene>
<proteinExistence type="predicted"/>
<keyword evidence="2" id="KW-0472">Membrane</keyword>
<comment type="caution">
    <text evidence="3">The sequence shown here is derived from an EMBL/GenBank/DDBJ whole genome shotgun (WGS) entry which is preliminary data.</text>
</comment>
<name>A0ABR8FVG4_9NOSO</name>
<accession>A0ABR8FVG4</accession>
<keyword evidence="2" id="KW-0812">Transmembrane</keyword>
<evidence type="ECO:0000256" key="1">
    <source>
        <dbReference type="SAM" id="MobiDB-lite"/>
    </source>
</evidence>
<keyword evidence="4" id="KW-1185">Reference proteome</keyword>
<evidence type="ECO:0000256" key="2">
    <source>
        <dbReference type="SAM" id="Phobius"/>
    </source>
</evidence>
<feature type="compositionally biased region" description="Low complexity" evidence="1">
    <location>
        <begin position="53"/>
        <end position="65"/>
    </location>
</feature>
<protein>
    <submittedName>
        <fullName evidence="3">Uncharacterized protein</fullName>
    </submittedName>
</protein>
<evidence type="ECO:0000313" key="3">
    <source>
        <dbReference type="EMBL" id="MBD2594074.1"/>
    </source>
</evidence>
<feature type="compositionally biased region" description="Polar residues" evidence="1">
    <location>
        <begin position="38"/>
        <end position="52"/>
    </location>
</feature>
<feature type="region of interest" description="Disordered" evidence="1">
    <location>
        <begin position="38"/>
        <end position="70"/>
    </location>
</feature>
<dbReference type="RefSeq" id="WP_190966986.1">
    <property type="nucleotide sequence ID" value="NZ_JACJTB010000005.1"/>
</dbReference>
<keyword evidence="2" id="KW-1133">Transmembrane helix</keyword>
<dbReference type="Proteomes" id="UP000603457">
    <property type="component" value="Unassembled WGS sequence"/>
</dbReference>